<dbReference type="AlphaFoldDB" id="A0A1S1NB32"/>
<dbReference type="SUPFAM" id="SSF51419">
    <property type="entry name" value="PLP-binding barrel"/>
    <property type="match status" value="1"/>
</dbReference>
<comment type="cofactor">
    <cofactor evidence="1">
        <name>pyridoxal 5'-phosphate</name>
        <dbReference type="ChEBI" id="CHEBI:597326"/>
    </cofactor>
</comment>
<dbReference type="Gene3D" id="3.20.20.10">
    <property type="entry name" value="Alanine racemase"/>
    <property type="match status" value="1"/>
</dbReference>
<comment type="caution">
    <text evidence="5">The sequence shown here is derived from an EMBL/GenBank/DDBJ whole genome shotgun (WGS) entry which is preliminary data.</text>
</comment>
<proteinExistence type="predicted"/>
<dbReference type="Pfam" id="PF01168">
    <property type="entry name" value="Ala_racemase_N"/>
    <property type="match status" value="1"/>
</dbReference>
<evidence type="ECO:0000256" key="3">
    <source>
        <dbReference type="ARBA" id="ARBA00023235"/>
    </source>
</evidence>
<dbReference type="InterPro" id="IPR029066">
    <property type="entry name" value="PLP-binding_barrel"/>
</dbReference>
<evidence type="ECO:0000313" key="6">
    <source>
        <dbReference type="Proteomes" id="UP000180253"/>
    </source>
</evidence>
<evidence type="ECO:0000259" key="4">
    <source>
        <dbReference type="Pfam" id="PF01168"/>
    </source>
</evidence>
<keyword evidence="6" id="KW-1185">Reference proteome</keyword>
<dbReference type="OrthoDB" id="504078at2"/>
<sequence>MNTPRLEIDCAKIAANAKLLINTLKPYGIDIVPVTKVFMGHPEIAASLISSGVKMLADSRIENIERMRHAGITVPMMLIRTPMLSQVDRVVLSCEVSLNTELVIIRALSKAAKNMGYYHGVIVMVELGDLREGVMPEQLLSIISETLMLPNIIFKGIGANLTCRYGVAPEQDNMNFLAKLVKDVEQQLGISAEIVSGGNSANLIWAFSLNPHQSHVVNQLRLGEAVYFGVEALNKHPIAGGHTEIVTLVAEVIESNIKPSLPWGRRCANAFGEMPEVIDKGQVKQALLALGRQDINPSGIIPPQGLTIISSNSDHIVVESVGEALQVGQEVRFNLDYSGLLTAMTSPYVKKYFYH</sequence>
<keyword evidence="2" id="KW-0663">Pyridoxal phosphate</keyword>
<dbReference type="GO" id="GO:0005829">
    <property type="term" value="C:cytosol"/>
    <property type="evidence" value="ECO:0007669"/>
    <property type="project" value="TreeGrafter"/>
</dbReference>
<dbReference type="InterPro" id="IPR001608">
    <property type="entry name" value="Ala_racemase_N"/>
</dbReference>
<evidence type="ECO:0000313" key="5">
    <source>
        <dbReference type="EMBL" id="OHU96586.1"/>
    </source>
</evidence>
<dbReference type="InterPro" id="IPR000821">
    <property type="entry name" value="Ala_racemase"/>
</dbReference>
<reference evidence="5 6" key="1">
    <citation type="submission" date="2016-10" db="EMBL/GenBank/DDBJ databases">
        <title>Pseudoalteromonas amylolytica sp. nov., isolated from the surface seawater.</title>
        <authorList>
            <person name="Wu Y.-H."/>
            <person name="Cheng H."/>
            <person name="Jin X.-B."/>
            <person name="Wang C.-S."/>
            <person name="Xu X.-W."/>
        </authorList>
    </citation>
    <scope>NUCLEOTIDE SEQUENCE [LARGE SCALE GENOMIC DNA]</scope>
    <source>
        <strain evidence="5 6">JCM 12483</strain>
    </source>
</reference>
<dbReference type="GO" id="GO:0030170">
    <property type="term" value="F:pyridoxal phosphate binding"/>
    <property type="evidence" value="ECO:0007669"/>
    <property type="project" value="TreeGrafter"/>
</dbReference>
<name>A0A1S1NB32_9GAMM</name>
<dbReference type="STRING" id="327939.BIW53_04460"/>
<organism evidence="5 6">
    <name type="scientific">Pseudoalteromonas byunsanensis</name>
    <dbReference type="NCBI Taxonomy" id="327939"/>
    <lineage>
        <taxon>Bacteria</taxon>
        <taxon>Pseudomonadati</taxon>
        <taxon>Pseudomonadota</taxon>
        <taxon>Gammaproteobacteria</taxon>
        <taxon>Alteromonadales</taxon>
        <taxon>Pseudoalteromonadaceae</taxon>
        <taxon>Pseudoalteromonas</taxon>
    </lineage>
</organism>
<accession>A0A1S1NB32</accession>
<protein>
    <submittedName>
        <fullName evidence="5">Alanine racemase</fullName>
    </submittedName>
</protein>
<dbReference type="RefSeq" id="WP_070990619.1">
    <property type="nucleotide sequence ID" value="NZ_CBCSHD010000001.1"/>
</dbReference>
<dbReference type="PANTHER" id="PTHR30511">
    <property type="entry name" value="ALANINE RACEMASE"/>
    <property type="match status" value="1"/>
</dbReference>
<dbReference type="PANTHER" id="PTHR30511:SF3">
    <property type="entry name" value="LYSINE RACEMASE"/>
    <property type="match status" value="1"/>
</dbReference>
<evidence type="ECO:0000256" key="1">
    <source>
        <dbReference type="ARBA" id="ARBA00001933"/>
    </source>
</evidence>
<dbReference type="CDD" id="cd06815">
    <property type="entry name" value="PLPDE_III_AR_like_1"/>
    <property type="match status" value="1"/>
</dbReference>
<dbReference type="GO" id="GO:0008784">
    <property type="term" value="F:alanine racemase activity"/>
    <property type="evidence" value="ECO:0007669"/>
    <property type="project" value="TreeGrafter"/>
</dbReference>
<dbReference type="EMBL" id="MNAN01000026">
    <property type="protein sequence ID" value="OHU96586.1"/>
    <property type="molecule type" value="Genomic_DNA"/>
</dbReference>
<keyword evidence="3" id="KW-0413">Isomerase</keyword>
<gene>
    <name evidence="5" type="ORF">BIW53_04460</name>
</gene>
<feature type="domain" description="Alanine racemase N-terminal" evidence="4">
    <location>
        <begin position="8"/>
        <end position="228"/>
    </location>
</feature>
<evidence type="ECO:0000256" key="2">
    <source>
        <dbReference type="ARBA" id="ARBA00022898"/>
    </source>
</evidence>
<dbReference type="Proteomes" id="UP000180253">
    <property type="component" value="Unassembled WGS sequence"/>
</dbReference>